<reference evidence="4" key="2">
    <citation type="submission" date="2022-08" db="EMBL/GenBank/DDBJ databases">
        <authorList>
            <consortium name="DOE Joint Genome Institute"/>
            <person name="Min B."/>
            <person name="Riley R."/>
            <person name="Sierra-Patev S."/>
            <person name="Naranjo-Ortiz M."/>
            <person name="Looney B."/>
            <person name="Konkel Z."/>
            <person name="Slot J.C."/>
            <person name="Sakamoto Y."/>
            <person name="Steenwyk J.L."/>
            <person name="Rokas A."/>
            <person name="Carro J."/>
            <person name="Camarero S."/>
            <person name="Ferreira P."/>
            <person name="Molpeceres G."/>
            <person name="Ruiz-Duenas F.J."/>
            <person name="Serrano A."/>
            <person name="Henrissat B."/>
            <person name="Drula E."/>
            <person name="Hughes K.W."/>
            <person name="Mata J.L."/>
            <person name="Ishikawa N.K."/>
            <person name="Vargas-Isla R."/>
            <person name="Ushijima S."/>
            <person name="Smith C.A."/>
            <person name="Ahrendt S."/>
            <person name="Andreopoulos W."/>
            <person name="He G."/>
            <person name="Labutti K."/>
            <person name="Lipzen A."/>
            <person name="Ng V."/>
            <person name="Sandor L."/>
            <person name="Barry K."/>
            <person name="Martinez A.T."/>
            <person name="Xiao Y."/>
            <person name="Gibbons J.G."/>
            <person name="Terashima K."/>
            <person name="Hibbett D.S."/>
            <person name="Grigoriev I.V."/>
        </authorList>
    </citation>
    <scope>NUCLEOTIDE SEQUENCE</scope>
    <source>
        <strain evidence="4">TFB7829</strain>
    </source>
</reference>
<dbReference type="EMBL" id="JANVFU010000001">
    <property type="protein sequence ID" value="KAJ3751457.1"/>
    <property type="molecule type" value="Genomic_DNA"/>
</dbReference>
<reference evidence="3" key="1">
    <citation type="submission" date="2022-08" db="EMBL/GenBank/DDBJ databases">
        <authorList>
            <consortium name="DOE Joint Genome Institute"/>
            <person name="Min B."/>
            <person name="Sierra-Patev S."/>
            <person name="Naranjo-Ortiz M."/>
            <person name="Looney B."/>
            <person name="Konkel Z."/>
            <person name="Slot J.C."/>
            <person name="Sakamoto Y."/>
            <person name="Steenwyk J.L."/>
            <person name="Rokas A."/>
            <person name="Carro J."/>
            <person name="Camarero S."/>
            <person name="Ferreira P."/>
            <person name="Molpeceres G."/>
            <person name="Ruiz-duenas F.J."/>
            <person name="Serrano A."/>
            <person name="Henrissat B."/>
            <person name="Drula E."/>
            <person name="Hughes K.W."/>
            <person name="Mata J.L."/>
            <person name="Ishikawa N.K."/>
            <person name="Vargas-Isla R."/>
            <person name="Ushijima S."/>
            <person name="Smith C.A."/>
            <person name="Ahrendt S."/>
            <person name="Andreopoulos W."/>
            <person name="He G."/>
            <person name="LaButti K."/>
            <person name="Lipzen A."/>
            <person name="Ng V."/>
            <person name="Riley R."/>
            <person name="Sandor L."/>
            <person name="Barry K."/>
            <person name="Martinez A.T."/>
            <person name="Xiao Y."/>
            <person name="Gibbons J.G."/>
            <person name="Terashima K."/>
            <person name="Hibbett D.S."/>
            <person name="Grigoriev I.V."/>
        </authorList>
    </citation>
    <scope>NUCLEOTIDE SEQUENCE</scope>
    <source>
        <strain evidence="3">TFB7810</strain>
    </source>
</reference>
<feature type="region of interest" description="Disordered" evidence="1">
    <location>
        <begin position="1"/>
        <end position="32"/>
    </location>
</feature>
<evidence type="ECO:0000313" key="5">
    <source>
        <dbReference type="Proteomes" id="UP001142393"/>
    </source>
</evidence>
<gene>
    <name evidence="3" type="ORF">DFH05DRAFT_1570313</name>
    <name evidence="2" type="ORF">DFH05DRAFT_1608817</name>
    <name evidence="4" type="ORF">F5890DRAFT_1648344</name>
</gene>
<evidence type="ECO:0000313" key="2">
    <source>
        <dbReference type="EMBL" id="KAJ3738330.1"/>
    </source>
</evidence>
<dbReference type="AlphaFoldDB" id="A0A9W8PCQ0"/>
<organism evidence="3 5">
    <name type="scientific">Lentinula detonsa</name>
    <dbReference type="NCBI Taxonomy" id="2804962"/>
    <lineage>
        <taxon>Eukaryota</taxon>
        <taxon>Fungi</taxon>
        <taxon>Dikarya</taxon>
        <taxon>Basidiomycota</taxon>
        <taxon>Agaricomycotina</taxon>
        <taxon>Agaricomycetes</taxon>
        <taxon>Agaricomycetidae</taxon>
        <taxon>Agaricales</taxon>
        <taxon>Marasmiineae</taxon>
        <taxon>Omphalotaceae</taxon>
        <taxon>Lentinula</taxon>
    </lineage>
</organism>
<dbReference type="EMBL" id="JANVFU010000049">
    <property type="protein sequence ID" value="KAJ3738330.1"/>
    <property type="molecule type" value="Genomic_DNA"/>
</dbReference>
<dbReference type="Proteomes" id="UP001163850">
    <property type="component" value="Unassembled WGS sequence"/>
</dbReference>
<keyword evidence="5" id="KW-1185">Reference proteome</keyword>
<evidence type="ECO:0000313" key="4">
    <source>
        <dbReference type="EMBL" id="KAJ3978897.1"/>
    </source>
</evidence>
<reference evidence="3 5" key="3">
    <citation type="journal article" date="2023" name="Proc. Natl. Acad. Sci. U.S.A.">
        <title>A global phylogenomic analysis of the shiitake genus Lentinula.</title>
        <authorList>
            <person name="Sierra-Patev S."/>
            <person name="Min B."/>
            <person name="Naranjo-Ortiz M."/>
            <person name="Looney B."/>
            <person name="Konkel Z."/>
            <person name="Slot J.C."/>
            <person name="Sakamoto Y."/>
            <person name="Steenwyk J.L."/>
            <person name="Rokas A."/>
            <person name="Carro J."/>
            <person name="Camarero S."/>
            <person name="Ferreira P."/>
            <person name="Molpeceres G."/>
            <person name="Ruiz-Duenas F.J."/>
            <person name="Serrano A."/>
            <person name="Henrissat B."/>
            <person name="Drula E."/>
            <person name="Hughes K.W."/>
            <person name="Mata J.L."/>
            <person name="Ishikawa N.K."/>
            <person name="Vargas-Isla R."/>
            <person name="Ushijima S."/>
            <person name="Smith C.A."/>
            <person name="Donoghue J."/>
            <person name="Ahrendt S."/>
            <person name="Andreopoulos W."/>
            <person name="He G."/>
            <person name="LaButti K."/>
            <person name="Lipzen A."/>
            <person name="Ng V."/>
            <person name="Riley R."/>
            <person name="Sandor L."/>
            <person name="Barry K."/>
            <person name="Martinez A.T."/>
            <person name="Xiao Y."/>
            <person name="Gibbons J.G."/>
            <person name="Terashima K."/>
            <person name="Grigoriev I.V."/>
            <person name="Hibbett D."/>
        </authorList>
    </citation>
    <scope>NUCLEOTIDE SEQUENCE [LARGE SCALE GENOMIC DNA]</scope>
    <source>
        <strain evidence="3 5">TFB7810</strain>
    </source>
</reference>
<comment type="caution">
    <text evidence="3">The sequence shown here is derived from an EMBL/GenBank/DDBJ whole genome shotgun (WGS) entry which is preliminary data.</text>
</comment>
<accession>A0A9W8PCQ0</accession>
<sequence length="99" mass="10654">MAGAKSQRTSETSQKLVVLPSAPQTKPIPGEDEDVFGYETDAGIRMCDYKSQAADSLLNASFTKPNSSECLSSIHTPPVQTTTCLGRISRPAERLDPII</sequence>
<dbReference type="EMBL" id="MU802627">
    <property type="protein sequence ID" value="KAJ3978897.1"/>
    <property type="molecule type" value="Genomic_DNA"/>
</dbReference>
<name>A0A9W8PCQ0_9AGAR</name>
<feature type="compositionally biased region" description="Polar residues" evidence="1">
    <location>
        <begin position="1"/>
        <end position="15"/>
    </location>
</feature>
<evidence type="ECO:0000313" key="3">
    <source>
        <dbReference type="EMBL" id="KAJ3751457.1"/>
    </source>
</evidence>
<evidence type="ECO:0000256" key="1">
    <source>
        <dbReference type="SAM" id="MobiDB-lite"/>
    </source>
</evidence>
<proteinExistence type="predicted"/>
<protein>
    <submittedName>
        <fullName evidence="3">Uncharacterized protein</fullName>
    </submittedName>
</protein>
<accession>A0AA38UPB9</accession>
<dbReference type="Proteomes" id="UP001142393">
    <property type="component" value="Unassembled WGS sequence"/>
</dbReference>